<reference evidence="2" key="1">
    <citation type="submission" date="2017-02" db="EMBL/GenBank/DDBJ databases">
        <authorList>
            <person name="Varghese N."/>
            <person name="Submissions S."/>
        </authorList>
    </citation>
    <scope>NUCLEOTIDE SEQUENCE [LARGE SCALE GENOMIC DNA]</scope>
    <source>
        <strain evidence="2">ATCC BAA-34</strain>
    </source>
</reference>
<proteinExistence type="predicted"/>
<protein>
    <submittedName>
        <fullName evidence="1">Uncharacterized protein</fullName>
    </submittedName>
</protein>
<gene>
    <name evidence="1" type="ORF">SAMN02745119_02998</name>
</gene>
<evidence type="ECO:0000313" key="2">
    <source>
        <dbReference type="Proteomes" id="UP000190102"/>
    </source>
</evidence>
<dbReference type="OrthoDB" id="5395144at2"/>
<name>A0A1T4RPL8_9BACT</name>
<sequence length="162" mass="19306">MTEIVFDHEDFDFETMEEELKADEQCQRLLQQFYIWLQQSGLTPEHASELAYSADYYLRDYVLDFLQRNALRPQAGQVHYFASNWYITRTLEPEMAVLERHLEAIAALYRFMHELNLVNSDQLDQMLKETTQLECYQQRIASFLALAGEGYEEWDRACQLEK</sequence>
<dbReference type="AlphaFoldDB" id="A0A1T4RPL8"/>
<dbReference type="RefSeq" id="WP_078791227.1">
    <property type="nucleotide sequence ID" value="NZ_FUWR01000023.1"/>
</dbReference>
<accession>A0A1T4RPL8</accession>
<keyword evidence="2" id="KW-1185">Reference proteome</keyword>
<dbReference type="Proteomes" id="UP000190102">
    <property type="component" value="Unassembled WGS sequence"/>
</dbReference>
<dbReference type="STRING" id="115783.SAMN02745119_02998"/>
<dbReference type="EMBL" id="FUWR01000023">
    <property type="protein sequence ID" value="SKA17914.1"/>
    <property type="molecule type" value="Genomic_DNA"/>
</dbReference>
<organism evidence="1 2">
    <name type="scientific">Trichlorobacter thiogenes</name>
    <dbReference type="NCBI Taxonomy" id="115783"/>
    <lineage>
        <taxon>Bacteria</taxon>
        <taxon>Pseudomonadati</taxon>
        <taxon>Thermodesulfobacteriota</taxon>
        <taxon>Desulfuromonadia</taxon>
        <taxon>Geobacterales</taxon>
        <taxon>Geobacteraceae</taxon>
        <taxon>Trichlorobacter</taxon>
    </lineage>
</organism>
<evidence type="ECO:0000313" key="1">
    <source>
        <dbReference type="EMBL" id="SKA17914.1"/>
    </source>
</evidence>